<protein>
    <submittedName>
        <fullName evidence="2">Metallophosphatase</fullName>
    </submittedName>
</protein>
<evidence type="ECO:0000259" key="1">
    <source>
        <dbReference type="Pfam" id="PF00149"/>
    </source>
</evidence>
<reference evidence="2" key="1">
    <citation type="submission" date="2021-02" db="EMBL/GenBank/DDBJ databases">
        <title>Genome sequence of Rhodospirillales sp. strain TMPK1 isolated from soil.</title>
        <authorList>
            <person name="Nakai R."/>
            <person name="Kusada H."/>
            <person name="Tamaki H."/>
        </authorList>
    </citation>
    <scope>NUCLEOTIDE SEQUENCE</scope>
    <source>
        <strain evidence="2">TMPK1</strain>
    </source>
</reference>
<dbReference type="EMBL" id="BOPV01000001">
    <property type="protein sequence ID" value="GIL39174.1"/>
    <property type="molecule type" value="Genomic_DNA"/>
</dbReference>
<feature type="domain" description="Calcineurin-like phosphoesterase" evidence="1">
    <location>
        <begin position="29"/>
        <end position="124"/>
    </location>
</feature>
<proteinExistence type="predicted"/>
<dbReference type="PIRSF" id="PIRSF000887">
    <property type="entry name" value="Pesterase_MJ0037"/>
    <property type="match status" value="1"/>
</dbReference>
<keyword evidence="3" id="KW-1185">Reference proteome</keyword>
<dbReference type="Gene3D" id="3.60.21.10">
    <property type="match status" value="1"/>
</dbReference>
<dbReference type="NCBIfam" id="TIGR04123">
    <property type="entry name" value="P_estr_lig_assc"/>
    <property type="match status" value="1"/>
</dbReference>
<dbReference type="AlphaFoldDB" id="A0A8S8X8X7"/>
<dbReference type="SUPFAM" id="SSF56300">
    <property type="entry name" value="Metallo-dependent phosphatases"/>
    <property type="match status" value="1"/>
</dbReference>
<dbReference type="PANTHER" id="PTHR39323">
    <property type="entry name" value="BLR1149 PROTEIN"/>
    <property type="match status" value="1"/>
</dbReference>
<sequence length="224" mass="24625">MNQYEFALGEARLVPDLSGALWWPDEATMIVADLHLEKGSSYAQRSAQFLPPYDTTATLDKLERAIRCLHPSRIIALGDSIHDPRAVERIDDGQAARVAAITETVEWIWVAGNHDPSPPVGWGGRVEQEITIGPLTFRHEAQIGALREISGHYHPKARVPARGSYVHGRCFAHDRKRAVLPAFGAYAGGLNVLDPAIATLFEPDFAVTVIGKQRLFRFAAAQLA</sequence>
<dbReference type="InterPro" id="IPR024173">
    <property type="entry name" value="Pesterase_MJ0037-like"/>
</dbReference>
<gene>
    <name evidence="2" type="ORF">TMPK1_14110</name>
</gene>
<dbReference type="Proteomes" id="UP000681075">
    <property type="component" value="Unassembled WGS sequence"/>
</dbReference>
<dbReference type="Pfam" id="PF00149">
    <property type="entry name" value="Metallophos"/>
    <property type="match status" value="1"/>
</dbReference>
<name>A0A8S8X8X7_9PROT</name>
<evidence type="ECO:0000313" key="2">
    <source>
        <dbReference type="EMBL" id="GIL39174.1"/>
    </source>
</evidence>
<comment type="caution">
    <text evidence="2">The sequence shown here is derived from an EMBL/GenBank/DDBJ whole genome shotgun (WGS) entry which is preliminary data.</text>
</comment>
<accession>A0A8S8X8X7</accession>
<dbReference type="InterPro" id="IPR029052">
    <property type="entry name" value="Metallo-depent_PP-like"/>
</dbReference>
<organism evidence="2 3">
    <name type="scientific">Roseiterribacter gracilis</name>
    <dbReference type="NCBI Taxonomy" id="2812848"/>
    <lineage>
        <taxon>Bacteria</taxon>
        <taxon>Pseudomonadati</taxon>
        <taxon>Pseudomonadota</taxon>
        <taxon>Alphaproteobacteria</taxon>
        <taxon>Rhodospirillales</taxon>
        <taxon>Roseiterribacteraceae</taxon>
        <taxon>Roseiterribacter</taxon>
    </lineage>
</organism>
<dbReference type="RefSeq" id="WP_420242272.1">
    <property type="nucleotide sequence ID" value="NZ_BOPV01000001.1"/>
</dbReference>
<dbReference type="InterPro" id="IPR026336">
    <property type="entry name" value="PdeM-like"/>
</dbReference>
<evidence type="ECO:0000313" key="3">
    <source>
        <dbReference type="Proteomes" id="UP000681075"/>
    </source>
</evidence>
<dbReference type="GO" id="GO:0016787">
    <property type="term" value="F:hydrolase activity"/>
    <property type="evidence" value="ECO:0007669"/>
    <property type="project" value="InterPro"/>
</dbReference>
<dbReference type="InterPro" id="IPR004843">
    <property type="entry name" value="Calcineurin-like_PHP"/>
</dbReference>
<dbReference type="PANTHER" id="PTHR39323:SF1">
    <property type="entry name" value="BLR1149 PROTEIN"/>
    <property type="match status" value="1"/>
</dbReference>